<feature type="compositionally biased region" description="Polar residues" evidence="7">
    <location>
        <begin position="194"/>
        <end position="211"/>
    </location>
</feature>
<dbReference type="SUPFAM" id="SSF81321">
    <property type="entry name" value="Family A G protein-coupled receptor-like"/>
    <property type="match status" value="1"/>
</dbReference>
<dbReference type="PANTHER" id="PTHR22750">
    <property type="entry name" value="G-PROTEIN COUPLED RECEPTOR"/>
    <property type="match status" value="1"/>
</dbReference>
<comment type="subcellular location">
    <subcellularLocation>
        <location evidence="1">Cell membrane</location>
        <topology evidence="1">Multi-pass membrane protein</topology>
    </subcellularLocation>
</comment>
<dbReference type="Gene3D" id="1.20.1070.10">
    <property type="entry name" value="Rhodopsin 7-helix transmembrane proteins"/>
    <property type="match status" value="1"/>
</dbReference>
<proteinExistence type="inferred from homology"/>
<evidence type="ECO:0000313" key="10">
    <source>
        <dbReference type="EMBL" id="CAH3189978.1"/>
    </source>
</evidence>
<feature type="transmembrane region" description="Helical" evidence="8">
    <location>
        <begin position="154"/>
        <end position="180"/>
    </location>
</feature>
<keyword evidence="4 8" id="KW-1133">Transmembrane helix</keyword>
<dbReference type="PROSITE" id="PS00237">
    <property type="entry name" value="G_PROTEIN_RECEP_F1_1"/>
    <property type="match status" value="1"/>
</dbReference>
<evidence type="ECO:0000256" key="2">
    <source>
        <dbReference type="ARBA" id="ARBA00022475"/>
    </source>
</evidence>
<dbReference type="PRINTS" id="PR00237">
    <property type="entry name" value="GPCRRHODOPSN"/>
</dbReference>
<gene>
    <name evidence="10" type="ORF">PEVE_00019948</name>
</gene>
<organism evidence="10 11">
    <name type="scientific">Porites evermanni</name>
    <dbReference type="NCBI Taxonomy" id="104178"/>
    <lineage>
        <taxon>Eukaryota</taxon>
        <taxon>Metazoa</taxon>
        <taxon>Cnidaria</taxon>
        <taxon>Anthozoa</taxon>
        <taxon>Hexacorallia</taxon>
        <taxon>Scleractinia</taxon>
        <taxon>Fungiina</taxon>
        <taxon>Poritidae</taxon>
        <taxon>Porites</taxon>
    </lineage>
</organism>
<feature type="transmembrane region" description="Helical" evidence="8">
    <location>
        <begin position="6"/>
        <end position="31"/>
    </location>
</feature>
<feature type="non-terminal residue" evidence="10">
    <location>
        <position position="211"/>
    </location>
</feature>
<comment type="similarity">
    <text evidence="6">Belongs to the G-protein coupled receptor 1 family.</text>
</comment>
<evidence type="ECO:0000256" key="1">
    <source>
        <dbReference type="ARBA" id="ARBA00004651"/>
    </source>
</evidence>
<accession>A0ABN8SJN7</accession>
<dbReference type="Pfam" id="PF00001">
    <property type="entry name" value="7tm_1"/>
    <property type="match status" value="1"/>
</dbReference>
<evidence type="ECO:0000256" key="3">
    <source>
        <dbReference type="ARBA" id="ARBA00022692"/>
    </source>
</evidence>
<keyword evidence="6" id="KW-0675">Receptor</keyword>
<keyword evidence="3 6" id="KW-0812">Transmembrane</keyword>
<evidence type="ECO:0000256" key="8">
    <source>
        <dbReference type="SAM" id="Phobius"/>
    </source>
</evidence>
<protein>
    <recommendedName>
        <fullName evidence="9">G-protein coupled receptors family 1 profile domain-containing protein</fullName>
    </recommendedName>
</protein>
<name>A0ABN8SJN7_9CNID</name>
<keyword evidence="6" id="KW-0297">G-protein coupled receptor</keyword>
<dbReference type="InterPro" id="IPR017452">
    <property type="entry name" value="GPCR_Rhodpsn_7TM"/>
</dbReference>
<keyword evidence="11" id="KW-1185">Reference proteome</keyword>
<dbReference type="EMBL" id="CALNXI010002685">
    <property type="protein sequence ID" value="CAH3189978.1"/>
    <property type="molecule type" value="Genomic_DNA"/>
</dbReference>
<sequence length="211" mass="23574">MYSILVINIAFSAFLCYSTTMMNVVTIYALMKTSLLSKPLKTLLFSLAVSDLGVGFLGFPFQIAHFVGQIRCKIPNGDTNFAFRINDAVVSTLFMCSLSTIVAISVDRFIAIEMPLRYDTIMTHKRIIGAITVIWIVSATFSILCYMFEAIPVFSAFVFLVIIDSVSFLVTTASSCKIYITLRRHKKKMENGRHQFQQSAENKVSRSGSGK</sequence>
<evidence type="ECO:0000259" key="9">
    <source>
        <dbReference type="PROSITE" id="PS50262"/>
    </source>
</evidence>
<feature type="transmembrane region" description="Helical" evidence="8">
    <location>
        <begin position="88"/>
        <end position="106"/>
    </location>
</feature>
<keyword evidence="2" id="KW-1003">Cell membrane</keyword>
<feature type="transmembrane region" description="Helical" evidence="8">
    <location>
        <begin position="127"/>
        <end position="148"/>
    </location>
</feature>
<evidence type="ECO:0000256" key="7">
    <source>
        <dbReference type="SAM" id="MobiDB-lite"/>
    </source>
</evidence>
<evidence type="ECO:0000256" key="6">
    <source>
        <dbReference type="RuleBase" id="RU000688"/>
    </source>
</evidence>
<feature type="transmembrane region" description="Helical" evidence="8">
    <location>
        <begin position="43"/>
        <end position="68"/>
    </location>
</feature>
<feature type="domain" description="G-protein coupled receptors family 1 profile" evidence="9">
    <location>
        <begin position="22"/>
        <end position="211"/>
    </location>
</feature>
<dbReference type="Proteomes" id="UP001159427">
    <property type="component" value="Unassembled WGS sequence"/>
</dbReference>
<feature type="region of interest" description="Disordered" evidence="7">
    <location>
        <begin position="190"/>
        <end position="211"/>
    </location>
</feature>
<comment type="caution">
    <text evidence="10">The sequence shown here is derived from an EMBL/GenBank/DDBJ whole genome shotgun (WGS) entry which is preliminary data.</text>
</comment>
<evidence type="ECO:0000256" key="5">
    <source>
        <dbReference type="ARBA" id="ARBA00023136"/>
    </source>
</evidence>
<evidence type="ECO:0000313" key="11">
    <source>
        <dbReference type="Proteomes" id="UP001159427"/>
    </source>
</evidence>
<reference evidence="10 11" key="1">
    <citation type="submission" date="2022-05" db="EMBL/GenBank/DDBJ databases">
        <authorList>
            <consortium name="Genoscope - CEA"/>
            <person name="William W."/>
        </authorList>
    </citation>
    <scope>NUCLEOTIDE SEQUENCE [LARGE SCALE GENOMIC DNA]</scope>
</reference>
<dbReference type="PROSITE" id="PS50262">
    <property type="entry name" value="G_PROTEIN_RECEP_F1_2"/>
    <property type="match status" value="1"/>
</dbReference>
<keyword evidence="6" id="KW-0807">Transducer</keyword>
<keyword evidence="5 8" id="KW-0472">Membrane</keyword>
<evidence type="ECO:0000256" key="4">
    <source>
        <dbReference type="ARBA" id="ARBA00022989"/>
    </source>
</evidence>
<dbReference type="InterPro" id="IPR000276">
    <property type="entry name" value="GPCR_Rhodpsn"/>
</dbReference>